<keyword evidence="1" id="KW-0732">Signal</keyword>
<proteinExistence type="predicted"/>
<reference evidence="2" key="1">
    <citation type="submission" date="2021-03" db="EMBL/GenBank/DDBJ databases">
        <title>Acanthopleuribacteraceae sp. M133.</title>
        <authorList>
            <person name="Wang G."/>
        </authorList>
    </citation>
    <scope>NUCLEOTIDE SEQUENCE</scope>
    <source>
        <strain evidence="2">M133</strain>
    </source>
</reference>
<evidence type="ECO:0000313" key="3">
    <source>
        <dbReference type="Proteomes" id="UP000663929"/>
    </source>
</evidence>
<keyword evidence="3" id="KW-1185">Reference proteome</keyword>
<dbReference type="Proteomes" id="UP000663929">
    <property type="component" value="Chromosome"/>
</dbReference>
<name>A0A8A4TM58_SULCO</name>
<evidence type="ECO:0000256" key="1">
    <source>
        <dbReference type="SAM" id="SignalP"/>
    </source>
</evidence>
<evidence type="ECO:0000313" key="2">
    <source>
        <dbReference type="EMBL" id="QTD49951.1"/>
    </source>
</evidence>
<dbReference type="RefSeq" id="WP_237379582.1">
    <property type="nucleotide sequence ID" value="NZ_CP071793.1"/>
</dbReference>
<dbReference type="EMBL" id="CP071793">
    <property type="protein sequence ID" value="QTD49951.1"/>
    <property type="molecule type" value="Genomic_DNA"/>
</dbReference>
<feature type="signal peptide" evidence="1">
    <location>
        <begin position="1"/>
        <end position="31"/>
    </location>
</feature>
<accession>A0A8A4TM58</accession>
<dbReference type="AlphaFoldDB" id="A0A8A4TM58"/>
<evidence type="ECO:0008006" key="4">
    <source>
        <dbReference type="Google" id="ProtNLM"/>
    </source>
</evidence>
<gene>
    <name evidence="2" type="ORF">J3U87_30585</name>
</gene>
<protein>
    <recommendedName>
        <fullName evidence="4">ELWxxDGT repeat-containing protein</fullName>
    </recommendedName>
</protein>
<sequence length="1091" mass="120144">MSHQHFMGTGSVIGKILTCLLFLMAALPAAAECLSAHKETFYVSGRYTDAAEYGSYLVLSSGYGLTFKDRDLPNTADLHTAQVPGEINALVTANGYLYAVARDSGIFSYYSADPGSDPIHFPSQNYFFPIENLISAAIYENALFSNEGDRIRHFGLNGAEKPQERDQWNIQVSQVVATSQAVFALTNNGEIYYRLYSENGFTGASRKLTVLDQSAFFGMRAAGDRILVDSIEGISIAGVSQTGEVTDAGRLYQTGGAELILNWTASEDFLFLRFSDRLEAISTQLASPTASANRSVSMPFSEIGTTRLRAVGDRVYFINAGPGGPEWSLNVYEVEDTWIQARATLEPSFDDVTGVAMVKGHLFLASNQKLFHGGMAEQFGQGALSEIRKYGAPIQELSGDGKNLYLTTAGDDPSTTLLHGFEVDENGALGPAFTRSMTGSLRQLDQSGDHLLLVQYLRDRAGDHYTLHLFQSDDASAASRTFERITLFDRGNPFRDLQITDMGLLYHDGEEISLHQNVARLEELATLQLPIDEAIVALVATQNHIWVETESGLYVVRLENLQPNVVGYYPNWVDLRQLDGNHIMARNRQDPVPSRYHALYLEDRDLLEARNSVSTSSPPIFSTWLSDSLFVVERSALQNYRVECQPARQTYLLPFIEDAELEISTALGDFDQIHFIVFNVDGQAIGTQHMDVAQIAHFNGRPLADWLVDYNHLEAPFTVLLSSSSPVAPVISGQATEHRNSRFAYQVPESELTGSETYLPHVPKNDNQWATKLYLHNFVQTDLLAEDKDVAVSQVLEMTVENSSGEGRDHSMLSGSTETLTLQAQTFETPTSWAKISSADLTTRLGGFGMFSESSQTQAAAVPLIANLSDVLVVPYLAGRQRPSWWTGIVLANPHSRPVNARIVGYGVDGQIVRNQTVPIPAKDSLVEIAESWSERLKQGKTGPEVQWIAIASEKPIMGMLMYGDLNNNSLAGLPLRSSTGSELLFSGVRSDVDWWTSLVITNAHTVATDVSVEALNGQGQTIATSYYNLESKEHLDGSVRQFFPELKPSLRESIQTIRVHSYPSYLSGFMFRGLGGTESLEAASALHLIR</sequence>
<dbReference type="KEGG" id="scor:J3U87_30585"/>
<feature type="chain" id="PRO_5035286430" description="ELWxxDGT repeat-containing protein" evidence="1">
    <location>
        <begin position="32"/>
        <end position="1091"/>
    </location>
</feature>
<organism evidence="2 3">
    <name type="scientific">Sulfidibacter corallicola</name>
    <dbReference type="NCBI Taxonomy" id="2818388"/>
    <lineage>
        <taxon>Bacteria</taxon>
        <taxon>Pseudomonadati</taxon>
        <taxon>Acidobacteriota</taxon>
        <taxon>Holophagae</taxon>
        <taxon>Acanthopleuribacterales</taxon>
        <taxon>Acanthopleuribacteraceae</taxon>
        <taxon>Sulfidibacter</taxon>
    </lineage>
</organism>